<evidence type="ECO:0000259" key="7">
    <source>
        <dbReference type="PROSITE" id="PS51358"/>
    </source>
</evidence>
<dbReference type="InterPro" id="IPR042239">
    <property type="entry name" value="Nop_C"/>
</dbReference>
<dbReference type="KEGG" id="eiv:EIN_403690"/>
<dbReference type="FunFam" id="1.10.246.90:FF:000001">
    <property type="entry name" value="Nucleolar protein 56"/>
    <property type="match status" value="1"/>
</dbReference>
<evidence type="ECO:0000256" key="4">
    <source>
        <dbReference type="ARBA" id="ARBA00023242"/>
    </source>
</evidence>
<comment type="subcellular location">
    <subcellularLocation>
        <location evidence="1">Nucleus</location>
        <location evidence="1">Nucleolus</location>
    </subcellularLocation>
</comment>
<dbReference type="PANTHER" id="PTHR10894">
    <property type="entry name" value="NUCLEOLAR PROTEIN 5 NUCLEOLAR PROTEIN NOP5 NOP58"/>
    <property type="match status" value="1"/>
</dbReference>
<keyword evidence="9" id="KW-1185">Reference proteome</keyword>
<evidence type="ECO:0000256" key="3">
    <source>
        <dbReference type="ARBA" id="ARBA00022517"/>
    </source>
</evidence>
<dbReference type="OrthoDB" id="6780543at2759"/>
<evidence type="ECO:0000256" key="6">
    <source>
        <dbReference type="SAM" id="MobiDB-lite"/>
    </source>
</evidence>
<dbReference type="InterPro" id="IPR012976">
    <property type="entry name" value="NOSIC"/>
</dbReference>
<dbReference type="EMBL" id="KB206537">
    <property type="protein sequence ID" value="ELP90035.1"/>
    <property type="molecule type" value="Genomic_DNA"/>
</dbReference>
<evidence type="ECO:0000256" key="5">
    <source>
        <dbReference type="ARBA" id="ARBA00040742"/>
    </source>
</evidence>
<sequence length="458" mass="51594">MADMVLYESPIGYALFRIKDFEQVAKTDVFEKSALDFPTFSQSVTLSAFVEFKTAEELLENINAISEGAVHPTLQLFLKQNVKGQKLGLLDEKLAGAIKESLDIECLKGKEIALVIRGIRTHFPKFLKDINDGDIRTAMMGLGHSYSRNKVKFNVNKQDTMAVQAIFMLDQLEKDMNTFTMRIKEWYSWHFPELYNILSHDNAMFVKCVLLIQNRHSLDAEKKKKLVEIAGEDLSERICTAADMSMGFDLNEFDLQNVNAFAKKVTELQEYKDKLQEYLHSKMTTIAPNLTELIGDSVGARLLTKAGSLTNLAKCPASTLQILGAEKALFRAIKTRANTPKYGVIFGASFIQKADPKNKGRISRYLANKASTCARIDCFSDINTNKFGEAMKDQVTERMDFLKTGKVPKTNIDTIKKVMEEVGMKHYVEEEEVVVEKGKKKSKKMESSSSESSSEDSD</sequence>
<dbReference type="VEuPathDB" id="AmoebaDB:EIN_403690"/>
<evidence type="ECO:0000256" key="2">
    <source>
        <dbReference type="ARBA" id="ARBA00009211"/>
    </source>
</evidence>
<feature type="region of interest" description="Disordered" evidence="6">
    <location>
        <begin position="435"/>
        <end position="458"/>
    </location>
</feature>
<dbReference type="Proteomes" id="UP000014680">
    <property type="component" value="Unassembled WGS sequence"/>
</dbReference>
<dbReference type="OMA" id="PDNYMFA"/>
<dbReference type="InterPro" id="IPR012974">
    <property type="entry name" value="NOP58/56_N"/>
</dbReference>
<keyword evidence="3" id="KW-0690">Ribosome biogenesis</keyword>
<evidence type="ECO:0000313" key="8">
    <source>
        <dbReference type="EMBL" id="ELP90035.1"/>
    </source>
</evidence>
<dbReference type="Pfam" id="PF01798">
    <property type="entry name" value="Nop"/>
    <property type="match status" value="1"/>
</dbReference>
<comment type="similarity">
    <text evidence="2">Belongs to the NOP5/NOP56 family.</text>
</comment>
<keyword evidence="4" id="KW-0539">Nucleus</keyword>
<dbReference type="GO" id="GO:0032040">
    <property type="term" value="C:small-subunit processome"/>
    <property type="evidence" value="ECO:0007669"/>
    <property type="project" value="InterPro"/>
</dbReference>
<dbReference type="PANTHER" id="PTHR10894:SF0">
    <property type="entry name" value="NUCLEOLAR PROTEIN 56"/>
    <property type="match status" value="1"/>
</dbReference>
<reference evidence="8 9" key="1">
    <citation type="submission" date="2012-10" db="EMBL/GenBank/DDBJ databases">
        <authorList>
            <person name="Zafar N."/>
            <person name="Inman J."/>
            <person name="Hall N."/>
            <person name="Lorenzi H."/>
            <person name="Caler E."/>
        </authorList>
    </citation>
    <scope>NUCLEOTIDE SEQUENCE [LARGE SCALE GENOMIC DNA]</scope>
    <source>
        <strain evidence="8 9">IP1</strain>
    </source>
</reference>
<dbReference type="GeneID" id="14889083"/>
<dbReference type="GO" id="GO:0031428">
    <property type="term" value="C:box C/D methylation guide snoRNP complex"/>
    <property type="evidence" value="ECO:0007669"/>
    <property type="project" value="InterPro"/>
</dbReference>
<protein>
    <recommendedName>
        <fullName evidence="5">Nucleolar protein 56</fullName>
    </recommendedName>
</protein>
<dbReference type="InterPro" id="IPR002687">
    <property type="entry name" value="Nop_dom"/>
</dbReference>
<evidence type="ECO:0000313" key="9">
    <source>
        <dbReference type="Proteomes" id="UP000014680"/>
    </source>
</evidence>
<dbReference type="AlphaFoldDB" id="A0A0A1U6T3"/>
<gene>
    <name evidence="8" type="ORF">EIN_403690</name>
</gene>
<dbReference type="RefSeq" id="XP_004256806.1">
    <property type="nucleotide sequence ID" value="XM_004256758.1"/>
</dbReference>
<dbReference type="Pfam" id="PF08156">
    <property type="entry name" value="NOP5NT"/>
    <property type="match status" value="1"/>
</dbReference>
<name>A0A0A1U6T3_ENTIV</name>
<feature type="domain" description="Nop" evidence="7">
    <location>
        <begin position="286"/>
        <end position="404"/>
    </location>
</feature>
<dbReference type="InterPro" id="IPR036070">
    <property type="entry name" value="Nop_dom_sf"/>
</dbReference>
<accession>A0A0A1U6T3</accession>
<dbReference type="PROSITE" id="PS51358">
    <property type="entry name" value="NOP"/>
    <property type="match status" value="1"/>
</dbReference>
<organism evidence="8 9">
    <name type="scientific">Entamoeba invadens IP1</name>
    <dbReference type="NCBI Taxonomy" id="370355"/>
    <lineage>
        <taxon>Eukaryota</taxon>
        <taxon>Amoebozoa</taxon>
        <taxon>Evosea</taxon>
        <taxon>Archamoebae</taxon>
        <taxon>Mastigamoebida</taxon>
        <taxon>Entamoebidae</taxon>
        <taxon>Entamoeba</taxon>
    </lineage>
</organism>
<dbReference type="InterPro" id="IPR045056">
    <property type="entry name" value="Nop56/Nop58"/>
</dbReference>
<dbReference type="Gene3D" id="1.10.246.90">
    <property type="entry name" value="Nop domain"/>
    <property type="match status" value="1"/>
</dbReference>
<dbReference type="SMART" id="SM00931">
    <property type="entry name" value="NOSIC"/>
    <property type="match status" value="1"/>
</dbReference>
<dbReference type="GO" id="GO:0030515">
    <property type="term" value="F:snoRNA binding"/>
    <property type="evidence" value="ECO:0007669"/>
    <property type="project" value="InterPro"/>
</dbReference>
<proteinExistence type="inferred from homology"/>
<dbReference type="GO" id="GO:0042254">
    <property type="term" value="P:ribosome biogenesis"/>
    <property type="evidence" value="ECO:0007669"/>
    <property type="project" value="UniProtKB-KW"/>
</dbReference>
<dbReference type="Gene3D" id="1.10.287.4070">
    <property type="match status" value="1"/>
</dbReference>
<evidence type="ECO:0000256" key="1">
    <source>
        <dbReference type="ARBA" id="ARBA00004604"/>
    </source>
</evidence>
<dbReference type="SUPFAM" id="SSF89124">
    <property type="entry name" value="Nop domain"/>
    <property type="match status" value="1"/>
</dbReference>